<name>A0A918Y8T3_9ACTN</name>
<comment type="caution">
    <text evidence="3">The sequence shown here is derived from an EMBL/GenBank/DDBJ whole genome shotgun (WGS) entry which is preliminary data.</text>
</comment>
<accession>A0A918Y8T3</accession>
<evidence type="ECO:0000313" key="3">
    <source>
        <dbReference type="EMBL" id="GHD94611.1"/>
    </source>
</evidence>
<dbReference type="Proteomes" id="UP000608955">
    <property type="component" value="Unassembled WGS sequence"/>
</dbReference>
<protein>
    <recommendedName>
        <fullName evidence="5">Integral membrane protein</fullName>
    </recommendedName>
</protein>
<dbReference type="RefSeq" id="WP_190180654.1">
    <property type="nucleotide sequence ID" value="NZ_BMVF01000018.1"/>
</dbReference>
<keyword evidence="2" id="KW-0732">Signal</keyword>
<dbReference type="AlphaFoldDB" id="A0A918Y8T3"/>
<organism evidence="3 4">
    <name type="scientific">Streptomyces naganishii JCM 4654</name>
    <dbReference type="NCBI Taxonomy" id="1306179"/>
    <lineage>
        <taxon>Bacteria</taxon>
        <taxon>Bacillati</taxon>
        <taxon>Actinomycetota</taxon>
        <taxon>Actinomycetes</taxon>
        <taxon>Kitasatosporales</taxon>
        <taxon>Streptomycetaceae</taxon>
        <taxon>Streptomyces</taxon>
    </lineage>
</organism>
<gene>
    <name evidence="3" type="ORF">GCM10010508_56130</name>
</gene>
<reference evidence="3" key="2">
    <citation type="submission" date="2020-09" db="EMBL/GenBank/DDBJ databases">
        <authorList>
            <person name="Sun Q."/>
            <person name="Ohkuma M."/>
        </authorList>
    </citation>
    <scope>NUCLEOTIDE SEQUENCE</scope>
    <source>
        <strain evidence="3">JCM 4654</strain>
    </source>
</reference>
<evidence type="ECO:0008006" key="5">
    <source>
        <dbReference type="Google" id="ProtNLM"/>
    </source>
</evidence>
<reference evidence="3" key="1">
    <citation type="journal article" date="2014" name="Int. J. Syst. Evol. Microbiol.">
        <title>Complete genome sequence of Corynebacterium casei LMG S-19264T (=DSM 44701T), isolated from a smear-ripened cheese.</title>
        <authorList>
            <consortium name="US DOE Joint Genome Institute (JGI-PGF)"/>
            <person name="Walter F."/>
            <person name="Albersmeier A."/>
            <person name="Kalinowski J."/>
            <person name="Ruckert C."/>
        </authorList>
    </citation>
    <scope>NUCLEOTIDE SEQUENCE</scope>
    <source>
        <strain evidence="3">JCM 4654</strain>
    </source>
</reference>
<sequence>MRRAVGAVVAAAAAVVLAGRPGSAAAADASGFRPMSAPGAYAEPDVAVVTYTATGRTAAWHSGEPEFDGLRSVLDPTYPGTERVPRAWTEGRHPPVRITVLWGLTGVGGWPQTSRAPGGDVAMLRQDQLFVAEDGTPWVRTDPAPDLPDDDIRWHRASRRFFDLADHDGLLGREPAAAGGDGTRERVWWAAAGLAAGVAGSVLVRRATGRRETGPPHGGPRQELIDL</sequence>
<evidence type="ECO:0000256" key="1">
    <source>
        <dbReference type="SAM" id="MobiDB-lite"/>
    </source>
</evidence>
<evidence type="ECO:0000313" key="4">
    <source>
        <dbReference type="Proteomes" id="UP000608955"/>
    </source>
</evidence>
<evidence type="ECO:0000256" key="2">
    <source>
        <dbReference type="SAM" id="SignalP"/>
    </source>
</evidence>
<feature type="signal peptide" evidence="2">
    <location>
        <begin position="1"/>
        <end position="26"/>
    </location>
</feature>
<dbReference type="EMBL" id="BMVF01000018">
    <property type="protein sequence ID" value="GHD94611.1"/>
    <property type="molecule type" value="Genomic_DNA"/>
</dbReference>
<keyword evidence="4" id="KW-1185">Reference proteome</keyword>
<feature type="region of interest" description="Disordered" evidence="1">
    <location>
        <begin position="208"/>
        <end position="227"/>
    </location>
</feature>
<proteinExistence type="predicted"/>
<feature type="chain" id="PRO_5037931222" description="Integral membrane protein" evidence="2">
    <location>
        <begin position="27"/>
        <end position="227"/>
    </location>
</feature>